<name>A0ABS7AY88_9ACTN</name>
<dbReference type="SFLD" id="SFLDG01129">
    <property type="entry name" value="C1.5:_HAD__Beta-PGM__Phosphata"/>
    <property type="match status" value="1"/>
</dbReference>
<dbReference type="SFLD" id="SFLDS00003">
    <property type="entry name" value="Haloacid_Dehalogenase"/>
    <property type="match status" value="1"/>
</dbReference>
<organism evidence="1 2">
    <name type="scientific">Actinoplanes hulinensis</name>
    <dbReference type="NCBI Taxonomy" id="1144547"/>
    <lineage>
        <taxon>Bacteria</taxon>
        <taxon>Bacillati</taxon>
        <taxon>Actinomycetota</taxon>
        <taxon>Actinomycetes</taxon>
        <taxon>Micromonosporales</taxon>
        <taxon>Micromonosporaceae</taxon>
        <taxon>Actinoplanes</taxon>
    </lineage>
</organism>
<proteinExistence type="predicted"/>
<dbReference type="InterPro" id="IPR006439">
    <property type="entry name" value="HAD-SF_hydro_IA"/>
</dbReference>
<reference evidence="1 2" key="1">
    <citation type="journal article" date="2013" name="Antonie Van Leeuwenhoek">
        <title>Actinoplanes hulinensis sp. nov., a novel actinomycete isolated from soybean root (Glycine max (L.) Merr).</title>
        <authorList>
            <person name="Shen Y."/>
            <person name="Liu C."/>
            <person name="Wang X."/>
            <person name="Zhao J."/>
            <person name="Jia F."/>
            <person name="Zhang Y."/>
            <person name="Wang L."/>
            <person name="Yang D."/>
            <person name="Xiang W."/>
        </authorList>
    </citation>
    <scope>NUCLEOTIDE SEQUENCE [LARGE SCALE GENOMIC DNA]</scope>
    <source>
        <strain evidence="1 2">NEAU-M9</strain>
    </source>
</reference>
<sequence length="235" mass="26111">MPRGVVFDFNGTLARPGAWRSHREVFARHGLAELAAAWGESWDHSPADGECHEDASRTERTYRRWELSRWRTHAVRCGVPESRADALVADLDRETKAMTMQRYADALPTLTELRRRGFRTAVCSNWHWDLDAALRESGLDGQFTVAVTSARAGMRKPDPRIYRATLGACGLVPEKALFVGDMWGPDVAGPRAIGMPAALLWRAAERAGQTLPPRASAVWRIGGLDEVVPLARELL</sequence>
<dbReference type="InterPro" id="IPR051828">
    <property type="entry name" value="HAD-like_hydrolase_domain"/>
</dbReference>
<dbReference type="SUPFAM" id="SSF56784">
    <property type="entry name" value="HAD-like"/>
    <property type="match status" value="1"/>
</dbReference>
<dbReference type="RefSeq" id="WP_220143228.1">
    <property type="nucleotide sequence ID" value="NZ_JAHXZI010000003.1"/>
</dbReference>
<dbReference type="PANTHER" id="PTHR46191:SF2">
    <property type="entry name" value="HALOACID DEHALOGENASE-LIKE HYDROLASE DOMAIN-CONTAINING PROTEIN 3"/>
    <property type="match status" value="1"/>
</dbReference>
<evidence type="ECO:0000313" key="2">
    <source>
        <dbReference type="Proteomes" id="UP001519863"/>
    </source>
</evidence>
<dbReference type="Gene3D" id="3.40.50.1000">
    <property type="entry name" value="HAD superfamily/HAD-like"/>
    <property type="match status" value="1"/>
</dbReference>
<keyword evidence="2" id="KW-1185">Reference proteome</keyword>
<dbReference type="InterPro" id="IPR023214">
    <property type="entry name" value="HAD_sf"/>
</dbReference>
<dbReference type="Pfam" id="PF00702">
    <property type="entry name" value="Hydrolase"/>
    <property type="match status" value="1"/>
</dbReference>
<evidence type="ECO:0000313" key="1">
    <source>
        <dbReference type="EMBL" id="MBW6433723.1"/>
    </source>
</evidence>
<dbReference type="PRINTS" id="PR00413">
    <property type="entry name" value="HADHALOGNASE"/>
</dbReference>
<comment type="caution">
    <text evidence="1">The sequence shown here is derived from an EMBL/GenBank/DDBJ whole genome shotgun (WGS) entry which is preliminary data.</text>
</comment>
<gene>
    <name evidence="1" type="ORF">KZ829_08200</name>
</gene>
<dbReference type="EMBL" id="JAHXZI010000003">
    <property type="protein sequence ID" value="MBW6433723.1"/>
    <property type="molecule type" value="Genomic_DNA"/>
</dbReference>
<accession>A0ABS7AY88</accession>
<protein>
    <submittedName>
        <fullName evidence="1">HAD hydrolase-like protein</fullName>
    </submittedName>
</protein>
<dbReference type="Proteomes" id="UP001519863">
    <property type="component" value="Unassembled WGS sequence"/>
</dbReference>
<dbReference type="PANTHER" id="PTHR46191">
    <property type="match status" value="1"/>
</dbReference>
<dbReference type="InterPro" id="IPR036412">
    <property type="entry name" value="HAD-like_sf"/>
</dbReference>